<proteinExistence type="predicted"/>
<evidence type="ECO:0000256" key="2">
    <source>
        <dbReference type="ARBA" id="ARBA00022884"/>
    </source>
</evidence>
<feature type="domain" description="TRNA-binding" evidence="3">
    <location>
        <begin position="15"/>
        <end position="118"/>
    </location>
</feature>
<dbReference type="PROSITE" id="PS50886">
    <property type="entry name" value="TRBD"/>
    <property type="match status" value="1"/>
</dbReference>
<sequence length="118" mass="12302">MLSMLGLEAEPVHDFSGLSGVVIGKVATAKKHPNADRLKLCTVNDGTTTVNVVCGAPNVAAGQTVAFAQEGAELPGGFIISKAKIRGEESRGMICSERELGISDEHEGIMVLPDKLKA</sequence>
<dbReference type="NCBIfam" id="NF045760">
    <property type="entry name" value="YtpR"/>
    <property type="match status" value="1"/>
</dbReference>
<name>A0A382E826_9ZZZZ</name>
<evidence type="ECO:0000313" key="4">
    <source>
        <dbReference type="EMBL" id="SVB46244.1"/>
    </source>
</evidence>
<dbReference type="InterPro" id="IPR012340">
    <property type="entry name" value="NA-bd_OB-fold"/>
</dbReference>
<dbReference type="InterPro" id="IPR002547">
    <property type="entry name" value="tRNA-bd_dom"/>
</dbReference>
<organism evidence="4">
    <name type="scientific">marine metagenome</name>
    <dbReference type="NCBI Taxonomy" id="408172"/>
    <lineage>
        <taxon>unclassified sequences</taxon>
        <taxon>metagenomes</taxon>
        <taxon>ecological metagenomes</taxon>
    </lineage>
</organism>
<accession>A0A382E826</accession>
<dbReference type="SUPFAM" id="SSF50249">
    <property type="entry name" value="Nucleic acid-binding proteins"/>
    <property type="match status" value="1"/>
</dbReference>
<dbReference type="GO" id="GO:0000049">
    <property type="term" value="F:tRNA binding"/>
    <property type="evidence" value="ECO:0007669"/>
    <property type="project" value="UniProtKB-KW"/>
</dbReference>
<feature type="non-terminal residue" evidence="4">
    <location>
        <position position="118"/>
    </location>
</feature>
<dbReference type="Pfam" id="PF01588">
    <property type="entry name" value="tRNA_bind"/>
    <property type="match status" value="1"/>
</dbReference>
<dbReference type="InterPro" id="IPR033714">
    <property type="entry name" value="tRNA_bind_bactPheRS"/>
</dbReference>
<dbReference type="EMBL" id="UINC01042937">
    <property type="protein sequence ID" value="SVB46244.1"/>
    <property type="molecule type" value="Genomic_DNA"/>
</dbReference>
<dbReference type="FunFam" id="2.40.50.140:FF:000045">
    <property type="entry name" value="Phenylalanine--tRNA ligase beta subunit"/>
    <property type="match status" value="1"/>
</dbReference>
<protein>
    <recommendedName>
        <fullName evidence="3">tRNA-binding domain-containing protein</fullName>
    </recommendedName>
</protein>
<gene>
    <name evidence="4" type="ORF">METZ01_LOCUS199098</name>
</gene>
<dbReference type="AlphaFoldDB" id="A0A382E826"/>
<evidence type="ECO:0000259" key="3">
    <source>
        <dbReference type="PROSITE" id="PS50886"/>
    </source>
</evidence>
<keyword evidence="2" id="KW-0694">RNA-binding</keyword>
<evidence type="ECO:0000256" key="1">
    <source>
        <dbReference type="ARBA" id="ARBA00022555"/>
    </source>
</evidence>
<dbReference type="Gene3D" id="2.40.50.140">
    <property type="entry name" value="Nucleic acid-binding proteins"/>
    <property type="match status" value="1"/>
</dbReference>
<dbReference type="CDD" id="cd02796">
    <property type="entry name" value="tRNA_bind_bactPheRS"/>
    <property type="match status" value="1"/>
</dbReference>
<keyword evidence="1" id="KW-0820">tRNA-binding</keyword>
<reference evidence="4" key="1">
    <citation type="submission" date="2018-05" db="EMBL/GenBank/DDBJ databases">
        <authorList>
            <person name="Lanie J.A."/>
            <person name="Ng W.-L."/>
            <person name="Kazmierczak K.M."/>
            <person name="Andrzejewski T.M."/>
            <person name="Davidsen T.M."/>
            <person name="Wayne K.J."/>
            <person name="Tettelin H."/>
            <person name="Glass J.I."/>
            <person name="Rusch D."/>
            <person name="Podicherti R."/>
            <person name="Tsui H.-C.T."/>
            <person name="Winkler M.E."/>
        </authorList>
    </citation>
    <scope>NUCLEOTIDE SEQUENCE</scope>
</reference>